<dbReference type="Pfam" id="PF13561">
    <property type="entry name" value="adh_short_C2"/>
    <property type="match status" value="1"/>
</dbReference>
<evidence type="ECO:0000313" key="5">
    <source>
        <dbReference type="Proteomes" id="UP000288943"/>
    </source>
</evidence>
<dbReference type="PRINTS" id="PR00080">
    <property type="entry name" value="SDRFAMILY"/>
</dbReference>
<dbReference type="InterPro" id="IPR002347">
    <property type="entry name" value="SDR_fam"/>
</dbReference>
<dbReference type="GeneID" id="95374084"/>
<dbReference type="GO" id="GO:0008206">
    <property type="term" value="P:bile acid metabolic process"/>
    <property type="evidence" value="ECO:0007669"/>
    <property type="project" value="UniProtKB-ARBA"/>
</dbReference>
<dbReference type="KEGG" id="pchi:PC41400_04565"/>
<evidence type="ECO:0000256" key="1">
    <source>
        <dbReference type="ARBA" id="ARBA00006484"/>
    </source>
</evidence>
<dbReference type="PRINTS" id="PR00081">
    <property type="entry name" value="GDHRDH"/>
</dbReference>
<dbReference type="PROSITE" id="PS00061">
    <property type="entry name" value="ADH_SHORT"/>
    <property type="match status" value="1"/>
</dbReference>
<evidence type="ECO:0000313" key="3">
    <source>
        <dbReference type="EMBL" id="MCY9598786.1"/>
    </source>
</evidence>
<dbReference type="PANTHER" id="PTHR48107:SF16">
    <property type="entry name" value="NADPH-DEPENDENT ALDEHYDE REDUCTASE 1, CHLOROPLASTIC"/>
    <property type="match status" value="1"/>
</dbReference>
<dbReference type="NCBIfam" id="NF005214">
    <property type="entry name" value="PRK06701.1"/>
    <property type="match status" value="1"/>
</dbReference>
<dbReference type="EMBL" id="CP026520">
    <property type="protein sequence ID" value="QAV16996.1"/>
    <property type="molecule type" value="Genomic_DNA"/>
</dbReference>
<dbReference type="CDD" id="cd05355">
    <property type="entry name" value="SDR_c1"/>
    <property type="match status" value="1"/>
</dbReference>
<keyword evidence="2" id="KW-0560">Oxidoreductase</keyword>
<reference evidence="4 5" key="1">
    <citation type="submission" date="2018-01" db="EMBL/GenBank/DDBJ databases">
        <title>The whole genome sequencing and assembly of Paenibacillus chitinolyticus KCCM 41400 strain.</title>
        <authorList>
            <person name="Kim J.-Y."/>
            <person name="Park M.-K."/>
            <person name="Lee Y.-J."/>
            <person name="Yi H."/>
            <person name="Bahn Y.-S."/>
            <person name="Kim J.F."/>
            <person name="Lee D.-W."/>
        </authorList>
    </citation>
    <scope>NUCLEOTIDE SEQUENCE [LARGE SCALE GENOMIC DNA]</scope>
    <source>
        <strain evidence="4 5">KCCM 41400</strain>
    </source>
</reference>
<reference evidence="3 6" key="2">
    <citation type="submission" date="2022-05" db="EMBL/GenBank/DDBJ databases">
        <title>Genome Sequencing of Bee-Associated Microbes.</title>
        <authorList>
            <person name="Dunlap C."/>
        </authorList>
    </citation>
    <scope>NUCLEOTIDE SEQUENCE [LARGE SCALE GENOMIC DNA]</scope>
    <source>
        <strain evidence="3 6">NRRL B-23120</strain>
    </source>
</reference>
<dbReference type="EMBL" id="JAMDMJ010000035">
    <property type="protein sequence ID" value="MCY9598786.1"/>
    <property type="molecule type" value="Genomic_DNA"/>
</dbReference>
<dbReference type="PANTHER" id="PTHR48107">
    <property type="entry name" value="NADPH-DEPENDENT ALDEHYDE REDUCTASE-LIKE PROTEIN, CHLOROPLASTIC-RELATED"/>
    <property type="match status" value="1"/>
</dbReference>
<dbReference type="GO" id="GO:0016614">
    <property type="term" value="F:oxidoreductase activity, acting on CH-OH group of donors"/>
    <property type="evidence" value="ECO:0007669"/>
    <property type="project" value="UniProtKB-ARBA"/>
</dbReference>
<gene>
    <name evidence="3" type="ORF">M5X16_23805</name>
    <name evidence="4" type="ORF">PC41400_04565</name>
</gene>
<dbReference type="RefSeq" id="WP_042234197.1">
    <property type="nucleotide sequence ID" value="NZ_CP026520.1"/>
</dbReference>
<dbReference type="OrthoDB" id="9803333at2"/>
<dbReference type="FunFam" id="3.40.50.720:FF:000084">
    <property type="entry name" value="Short-chain dehydrogenase reductase"/>
    <property type="match status" value="1"/>
</dbReference>
<dbReference type="InterPro" id="IPR020904">
    <property type="entry name" value="Sc_DH/Rdtase_CS"/>
</dbReference>
<evidence type="ECO:0000256" key="2">
    <source>
        <dbReference type="ARBA" id="ARBA00023002"/>
    </source>
</evidence>
<dbReference type="Gene3D" id="3.40.50.720">
    <property type="entry name" value="NAD(P)-binding Rossmann-like Domain"/>
    <property type="match status" value="1"/>
</dbReference>
<dbReference type="AlphaFoldDB" id="A0A410WRD8"/>
<organism evidence="4 5">
    <name type="scientific">Paenibacillus chitinolyticus</name>
    <dbReference type="NCBI Taxonomy" id="79263"/>
    <lineage>
        <taxon>Bacteria</taxon>
        <taxon>Bacillati</taxon>
        <taxon>Bacillota</taxon>
        <taxon>Bacilli</taxon>
        <taxon>Bacillales</taxon>
        <taxon>Paenibacillaceae</taxon>
        <taxon>Paenibacillus</taxon>
    </lineage>
</organism>
<dbReference type="Proteomes" id="UP000288943">
    <property type="component" value="Chromosome"/>
</dbReference>
<accession>A0A410WRD8</accession>
<dbReference type="Proteomes" id="UP001527202">
    <property type="component" value="Unassembled WGS sequence"/>
</dbReference>
<dbReference type="SUPFAM" id="SSF51735">
    <property type="entry name" value="NAD(P)-binding Rossmann-fold domains"/>
    <property type="match status" value="1"/>
</dbReference>
<keyword evidence="6" id="KW-1185">Reference proteome</keyword>
<protein>
    <submittedName>
        <fullName evidence="4">NAD(P)-dependent oxidoreductase</fullName>
    </submittedName>
    <submittedName>
        <fullName evidence="3">SDR family oxidoreductase</fullName>
    </submittedName>
</protein>
<sequence length="299" mass="32541">MYPIYPYVGKETICKEQPIPFPAQHQPRQPGIESEMIPRPIAENPYYTGSGKLLDRVALITGGDSGIGRATAISFAKEGAAVAIVFLYEWSDAEETRARIEQLGGRCLLIQADLRSKAASCEVVARTLSAFGRLDILVNNHGVQFPQQSILDISEEQLYDTYRTNIFPFFFMTQAALPHLCCGSSIINTASITAYRGQKDLIDYSSTKGAVVSFTRSLALSLVDEGIRVNAVAPGPIWTPLIPSSFSAEEVRTFGTEVPMKRAGQPFELAPAYVYLASDDSSYVTGQTIHVNGGGMITS</sequence>
<comment type="similarity">
    <text evidence="1">Belongs to the short-chain dehydrogenases/reductases (SDR) family.</text>
</comment>
<dbReference type="InterPro" id="IPR036291">
    <property type="entry name" value="NAD(P)-bd_dom_sf"/>
</dbReference>
<evidence type="ECO:0000313" key="4">
    <source>
        <dbReference type="EMBL" id="QAV16996.1"/>
    </source>
</evidence>
<evidence type="ECO:0000313" key="6">
    <source>
        <dbReference type="Proteomes" id="UP001527202"/>
    </source>
</evidence>
<proteinExistence type="inferred from homology"/>
<name>A0A410WRD8_9BACL</name>